<evidence type="ECO:0000313" key="1">
    <source>
        <dbReference type="EMBL" id="ARU57033.1"/>
    </source>
</evidence>
<sequence>MLLKQISTGRLIEVETLNDLTNPLHSKVSGQMQWGEELPDPEVYAKHDLSFPSDEPLPQCWKTTHYRDHELVKQSSIPHANQLHLFEHSHKDANTTYYGA</sequence>
<keyword evidence="2" id="KW-1185">Reference proteome</keyword>
<dbReference type="EMBL" id="CP021425">
    <property type="protein sequence ID" value="ARU57033.1"/>
    <property type="molecule type" value="Genomic_DNA"/>
</dbReference>
<accession>A0A1Y0ICD2</accession>
<dbReference type="RefSeq" id="WP_198342989.1">
    <property type="nucleotide sequence ID" value="NZ_CP021425.1"/>
</dbReference>
<organism evidence="1 2">
    <name type="scientific">Oleiphilus messinensis</name>
    <dbReference type="NCBI Taxonomy" id="141451"/>
    <lineage>
        <taxon>Bacteria</taxon>
        <taxon>Pseudomonadati</taxon>
        <taxon>Pseudomonadota</taxon>
        <taxon>Gammaproteobacteria</taxon>
        <taxon>Oceanospirillales</taxon>
        <taxon>Oleiphilaceae</taxon>
        <taxon>Oleiphilus</taxon>
    </lineage>
</organism>
<dbReference type="Proteomes" id="UP000196027">
    <property type="component" value="Chromosome"/>
</dbReference>
<gene>
    <name evidence="1" type="ORF">OLMES_2989</name>
</gene>
<evidence type="ECO:0008006" key="3">
    <source>
        <dbReference type="Google" id="ProtNLM"/>
    </source>
</evidence>
<name>A0A1Y0ICD2_9GAMM</name>
<dbReference type="AlphaFoldDB" id="A0A1Y0ICD2"/>
<evidence type="ECO:0000313" key="2">
    <source>
        <dbReference type="Proteomes" id="UP000196027"/>
    </source>
</evidence>
<reference evidence="1 2" key="1">
    <citation type="submission" date="2017-05" db="EMBL/GenBank/DDBJ databases">
        <title>Genomic insights into alkan degradation activity of Oleiphilus messinensis.</title>
        <authorList>
            <person name="Kozyavkin S.A."/>
            <person name="Slesarev A.I."/>
            <person name="Golyshin P.N."/>
            <person name="Korzhenkov A."/>
            <person name="Golyshina O.N."/>
            <person name="Toshchakov S.V."/>
        </authorList>
    </citation>
    <scope>NUCLEOTIDE SEQUENCE [LARGE SCALE GENOMIC DNA]</scope>
    <source>
        <strain evidence="1 2">ME102</strain>
    </source>
</reference>
<dbReference type="KEGG" id="ome:OLMES_2989"/>
<proteinExistence type="predicted"/>
<protein>
    <recommendedName>
        <fullName evidence="3">Acetyltransferase</fullName>
    </recommendedName>
</protein>